<proteinExistence type="predicted"/>
<accession>A0ABT7L062</accession>
<gene>
    <name evidence="4" type="ORF">QQS35_01475</name>
</gene>
<dbReference type="PANTHER" id="PTHR33221">
    <property type="entry name" value="WINGED HELIX-TURN-HELIX TRANSCRIPTIONAL REGULATOR, RRF2 FAMILY"/>
    <property type="match status" value="1"/>
</dbReference>
<comment type="caution">
    <text evidence="4">The sequence shown here is derived from an EMBL/GenBank/DDBJ whole genome shotgun (WGS) entry which is preliminary data.</text>
</comment>
<dbReference type="NCBIfam" id="TIGR00738">
    <property type="entry name" value="rrf2_super"/>
    <property type="match status" value="1"/>
</dbReference>
<organism evidence="4 5">
    <name type="scientific">Aquibacillus rhizosphaerae</name>
    <dbReference type="NCBI Taxonomy" id="3051431"/>
    <lineage>
        <taxon>Bacteria</taxon>
        <taxon>Bacillati</taxon>
        <taxon>Bacillota</taxon>
        <taxon>Bacilli</taxon>
        <taxon>Bacillales</taxon>
        <taxon>Bacillaceae</taxon>
        <taxon>Aquibacillus</taxon>
    </lineage>
</organism>
<dbReference type="EMBL" id="JASTZU010000010">
    <property type="protein sequence ID" value="MDL4839132.1"/>
    <property type="molecule type" value="Genomic_DNA"/>
</dbReference>
<name>A0ABT7L062_9BACI</name>
<sequence length="145" mass="16782">MRLKKYTDYGLRVLIYTGSKPEGELSSIKEISETFNISTEHVRKVVHQLNKLELIKTARGRNGGMFLAKEPEDINIGRVVRMMENDFVLLECFDCNTNRCVITPSCELRHVVNRAIQAFFQVLDEFTLEDVLDNKEELQILMDIT</sequence>
<keyword evidence="1" id="KW-0238">DNA-binding</keyword>
<dbReference type="InterPro" id="IPR036388">
    <property type="entry name" value="WH-like_DNA-bd_sf"/>
</dbReference>
<dbReference type="Proteomes" id="UP001235343">
    <property type="component" value="Unassembled WGS sequence"/>
</dbReference>
<dbReference type="RefSeq" id="WP_285929967.1">
    <property type="nucleotide sequence ID" value="NZ_JASTZU010000010.1"/>
</dbReference>
<comment type="cofactor">
    <cofactor evidence="2">
        <name>[2Fe-2S] cluster</name>
        <dbReference type="ChEBI" id="CHEBI:190135"/>
    </cofactor>
</comment>
<evidence type="ECO:0000313" key="5">
    <source>
        <dbReference type="Proteomes" id="UP001235343"/>
    </source>
</evidence>
<dbReference type="Gene3D" id="1.10.10.10">
    <property type="entry name" value="Winged helix-like DNA-binding domain superfamily/Winged helix DNA-binding domain"/>
    <property type="match status" value="1"/>
</dbReference>
<reference evidence="4 5" key="1">
    <citation type="submission" date="2023-06" db="EMBL/GenBank/DDBJ databases">
        <title>Aquibacillus rhizosphaerae LR5S19.</title>
        <authorList>
            <person name="Sun J.-Q."/>
        </authorList>
    </citation>
    <scope>NUCLEOTIDE SEQUENCE [LARGE SCALE GENOMIC DNA]</scope>
    <source>
        <strain evidence="4 5">LR5S19</strain>
    </source>
</reference>
<dbReference type="PANTHER" id="PTHR33221:SF4">
    <property type="entry name" value="HTH-TYPE TRANSCRIPTIONAL REPRESSOR NSRR"/>
    <property type="match status" value="1"/>
</dbReference>
<evidence type="ECO:0000256" key="1">
    <source>
        <dbReference type="ARBA" id="ARBA00023125"/>
    </source>
</evidence>
<dbReference type="SUPFAM" id="SSF46785">
    <property type="entry name" value="Winged helix' DNA-binding domain"/>
    <property type="match status" value="1"/>
</dbReference>
<evidence type="ECO:0000256" key="2">
    <source>
        <dbReference type="ARBA" id="ARBA00034078"/>
    </source>
</evidence>
<dbReference type="Pfam" id="PF02082">
    <property type="entry name" value="Rrf2"/>
    <property type="match status" value="1"/>
</dbReference>
<dbReference type="PROSITE" id="PS51197">
    <property type="entry name" value="HTH_RRF2_2"/>
    <property type="match status" value="1"/>
</dbReference>
<evidence type="ECO:0000256" key="3">
    <source>
        <dbReference type="ARBA" id="ARBA00040173"/>
    </source>
</evidence>
<keyword evidence="5" id="KW-1185">Reference proteome</keyword>
<dbReference type="InterPro" id="IPR000944">
    <property type="entry name" value="Tscrpt_reg_Rrf2"/>
</dbReference>
<dbReference type="InterPro" id="IPR036390">
    <property type="entry name" value="WH_DNA-bd_sf"/>
</dbReference>
<evidence type="ECO:0000313" key="4">
    <source>
        <dbReference type="EMBL" id="MDL4839132.1"/>
    </source>
</evidence>
<protein>
    <recommendedName>
        <fullName evidence="3">HTH-type transcriptional regulator NsrR</fullName>
    </recommendedName>
</protein>